<dbReference type="PANTHER" id="PTHR46300:SF7">
    <property type="entry name" value="P450, PUTATIVE (EUROFUNG)-RELATED"/>
    <property type="match status" value="1"/>
</dbReference>
<comment type="similarity">
    <text evidence="3 10">Belongs to the cytochrome P450 family.</text>
</comment>
<sequence length="555" mass="62333">MTLYGSTDASWYRSKLQLRSPISLPLRHLFKRLLRLPPMPRLILTTLLTLIASFIVYSKRKRNRTAPPGPRGLPIIGNKHQIPKDRQWLQWAEWAKRYGDIIQISILGHPVIILSSYKAATDLLETRGNIYSDRPTAPMAGELVGWARGLGYTQTSNPRFREFRRLFHQFADSTPKLIRLLRKLIEDPDNFDAHARNCTSSSILSLTYGYPSNMGDPLGLVKIAENAMRGFSVASEPGRWWVDILPALKYLPAWFPGASFHIAARQMRDDLNLLYDVPYNFVKDAIVSGSSNPSFVSSYLEEKSGKETCDEEQLIQAFGASLYSGGAETTPSALCSFILAMALNPHVQDQAQAELDIVFCSNKSSALPTRLPTLADRDRLPYISALVKEVWRWNPSVPLGLPHVVTHDDEYRGYSIRKARGVSHFSSFAEVFLRALLSGPTAILHDEGIFPDPHVFEPRRYLGADSKPSATVVTAFGFGRRICPGLHVAENSVFIAIATILAMFRITKARDPEGKVLEPIVEYDGFICHPRPFKCKIELRSERHAELLDEDTVEA</sequence>
<dbReference type="Gene3D" id="1.10.630.10">
    <property type="entry name" value="Cytochrome P450"/>
    <property type="match status" value="1"/>
</dbReference>
<name>A0A8H6S2C9_9AGAR</name>
<dbReference type="InterPro" id="IPR036396">
    <property type="entry name" value="Cyt_P450_sf"/>
</dbReference>
<keyword evidence="8 10" id="KW-0503">Monooxygenase</keyword>
<evidence type="ECO:0000256" key="10">
    <source>
        <dbReference type="RuleBase" id="RU000461"/>
    </source>
</evidence>
<evidence type="ECO:0000256" key="8">
    <source>
        <dbReference type="ARBA" id="ARBA00023033"/>
    </source>
</evidence>
<proteinExistence type="inferred from homology"/>
<dbReference type="GO" id="GO:0016705">
    <property type="term" value="F:oxidoreductase activity, acting on paired donors, with incorporation or reduction of molecular oxygen"/>
    <property type="evidence" value="ECO:0007669"/>
    <property type="project" value="InterPro"/>
</dbReference>
<keyword evidence="12" id="KW-1185">Reference proteome</keyword>
<evidence type="ECO:0000256" key="3">
    <source>
        <dbReference type="ARBA" id="ARBA00010617"/>
    </source>
</evidence>
<protein>
    <submittedName>
        <fullName evidence="11">Cytochrome P450</fullName>
    </submittedName>
</protein>
<organism evidence="11 12">
    <name type="scientific">Mycena indigotica</name>
    <dbReference type="NCBI Taxonomy" id="2126181"/>
    <lineage>
        <taxon>Eukaryota</taxon>
        <taxon>Fungi</taxon>
        <taxon>Dikarya</taxon>
        <taxon>Basidiomycota</taxon>
        <taxon>Agaricomycotina</taxon>
        <taxon>Agaricomycetes</taxon>
        <taxon>Agaricomycetidae</taxon>
        <taxon>Agaricales</taxon>
        <taxon>Marasmiineae</taxon>
        <taxon>Mycenaceae</taxon>
        <taxon>Mycena</taxon>
    </lineage>
</organism>
<dbReference type="PROSITE" id="PS00086">
    <property type="entry name" value="CYTOCHROME_P450"/>
    <property type="match status" value="1"/>
</dbReference>
<dbReference type="PRINTS" id="PR00463">
    <property type="entry name" value="EP450I"/>
</dbReference>
<dbReference type="AlphaFoldDB" id="A0A8H6S2C9"/>
<evidence type="ECO:0000256" key="5">
    <source>
        <dbReference type="ARBA" id="ARBA00022723"/>
    </source>
</evidence>
<evidence type="ECO:0000256" key="1">
    <source>
        <dbReference type="ARBA" id="ARBA00001971"/>
    </source>
</evidence>
<feature type="binding site" description="axial binding residue" evidence="9">
    <location>
        <position position="483"/>
    </location>
    <ligand>
        <name>heme</name>
        <dbReference type="ChEBI" id="CHEBI:30413"/>
    </ligand>
    <ligandPart>
        <name>Fe</name>
        <dbReference type="ChEBI" id="CHEBI:18248"/>
    </ligandPart>
</feature>
<dbReference type="Pfam" id="PF00067">
    <property type="entry name" value="p450"/>
    <property type="match status" value="1"/>
</dbReference>
<reference evidence="11" key="1">
    <citation type="submission" date="2020-05" db="EMBL/GenBank/DDBJ databases">
        <title>Mycena genomes resolve the evolution of fungal bioluminescence.</title>
        <authorList>
            <person name="Tsai I.J."/>
        </authorList>
    </citation>
    <scope>NUCLEOTIDE SEQUENCE</scope>
    <source>
        <strain evidence="11">171206Taipei</strain>
    </source>
</reference>
<dbReference type="EMBL" id="JACAZF010000012">
    <property type="protein sequence ID" value="KAF7291950.1"/>
    <property type="molecule type" value="Genomic_DNA"/>
</dbReference>
<evidence type="ECO:0000256" key="6">
    <source>
        <dbReference type="ARBA" id="ARBA00023002"/>
    </source>
</evidence>
<dbReference type="InterPro" id="IPR017972">
    <property type="entry name" value="Cyt_P450_CS"/>
</dbReference>
<dbReference type="GO" id="GO:0004497">
    <property type="term" value="F:monooxygenase activity"/>
    <property type="evidence" value="ECO:0007669"/>
    <property type="project" value="UniProtKB-KW"/>
</dbReference>
<evidence type="ECO:0000256" key="9">
    <source>
        <dbReference type="PIRSR" id="PIRSR602401-1"/>
    </source>
</evidence>
<gene>
    <name evidence="11" type="ORF">MIND_01220600</name>
</gene>
<dbReference type="RefSeq" id="XP_037214677.1">
    <property type="nucleotide sequence ID" value="XM_037368709.1"/>
</dbReference>
<dbReference type="SUPFAM" id="SSF48264">
    <property type="entry name" value="Cytochrome P450"/>
    <property type="match status" value="1"/>
</dbReference>
<keyword evidence="6 10" id="KW-0560">Oxidoreductase</keyword>
<evidence type="ECO:0000313" key="11">
    <source>
        <dbReference type="EMBL" id="KAF7291950.1"/>
    </source>
</evidence>
<keyword evidence="4 9" id="KW-0349">Heme</keyword>
<dbReference type="GO" id="GO:0005506">
    <property type="term" value="F:iron ion binding"/>
    <property type="evidence" value="ECO:0007669"/>
    <property type="project" value="InterPro"/>
</dbReference>
<dbReference type="GO" id="GO:0020037">
    <property type="term" value="F:heme binding"/>
    <property type="evidence" value="ECO:0007669"/>
    <property type="project" value="InterPro"/>
</dbReference>
<comment type="cofactor">
    <cofactor evidence="1 9">
        <name>heme</name>
        <dbReference type="ChEBI" id="CHEBI:30413"/>
    </cofactor>
</comment>
<keyword evidence="5 9" id="KW-0479">Metal-binding</keyword>
<comment type="pathway">
    <text evidence="2">Secondary metabolite biosynthesis.</text>
</comment>
<dbReference type="Proteomes" id="UP000636479">
    <property type="component" value="Unassembled WGS sequence"/>
</dbReference>
<accession>A0A8H6S2C9</accession>
<dbReference type="InterPro" id="IPR001128">
    <property type="entry name" value="Cyt_P450"/>
</dbReference>
<dbReference type="PANTHER" id="PTHR46300">
    <property type="entry name" value="P450, PUTATIVE (EUROFUNG)-RELATED-RELATED"/>
    <property type="match status" value="1"/>
</dbReference>
<evidence type="ECO:0000313" key="12">
    <source>
        <dbReference type="Proteomes" id="UP000636479"/>
    </source>
</evidence>
<evidence type="ECO:0000256" key="2">
    <source>
        <dbReference type="ARBA" id="ARBA00005179"/>
    </source>
</evidence>
<dbReference type="InterPro" id="IPR050364">
    <property type="entry name" value="Cytochrome_P450_fung"/>
</dbReference>
<evidence type="ECO:0000256" key="4">
    <source>
        <dbReference type="ARBA" id="ARBA00022617"/>
    </source>
</evidence>
<dbReference type="InterPro" id="IPR002401">
    <property type="entry name" value="Cyt_P450_E_grp-I"/>
</dbReference>
<keyword evidence="7 9" id="KW-0408">Iron</keyword>
<dbReference type="CDD" id="cd11065">
    <property type="entry name" value="CYP64-like"/>
    <property type="match status" value="1"/>
</dbReference>
<comment type="caution">
    <text evidence="11">The sequence shown here is derived from an EMBL/GenBank/DDBJ whole genome shotgun (WGS) entry which is preliminary data.</text>
</comment>
<dbReference type="GeneID" id="59351225"/>
<dbReference type="OrthoDB" id="2789670at2759"/>
<evidence type="ECO:0000256" key="7">
    <source>
        <dbReference type="ARBA" id="ARBA00023004"/>
    </source>
</evidence>